<proteinExistence type="predicted"/>
<sequence>MKEFRQNIQHNKLVLLKLANRYGLISSLDPVALNKIDSLFPLSQLNDSCILISDIGLLYDYVDQVPQIAWDIVEFEENALIIKYPKGKNLPTALHLNDQGVKIMLLKNHPLEKPLYNYGKGVFFNFNLAAEIVDQNLTHFDYVLNLSQSEFNLFEPKTMQLGLNGEVKFL</sequence>
<dbReference type="Proteomes" id="UP001172083">
    <property type="component" value="Unassembled WGS sequence"/>
</dbReference>
<gene>
    <name evidence="1" type="ORF">QQ020_18495</name>
</gene>
<organism evidence="1 2">
    <name type="scientific">Agaribacillus aureus</name>
    <dbReference type="NCBI Taxonomy" id="3051825"/>
    <lineage>
        <taxon>Bacteria</taxon>
        <taxon>Pseudomonadati</taxon>
        <taxon>Bacteroidota</taxon>
        <taxon>Cytophagia</taxon>
        <taxon>Cytophagales</taxon>
        <taxon>Splendidivirgaceae</taxon>
        <taxon>Agaribacillus</taxon>
    </lineage>
</organism>
<evidence type="ECO:0000313" key="2">
    <source>
        <dbReference type="Proteomes" id="UP001172083"/>
    </source>
</evidence>
<keyword evidence="2" id="KW-1185">Reference proteome</keyword>
<reference evidence="1" key="1">
    <citation type="submission" date="2023-06" db="EMBL/GenBank/DDBJ databases">
        <title>Genomic of Agaribacillus aureum.</title>
        <authorList>
            <person name="Wang G."/>
        </authorList>
    </citation>
    <scope>NUCLEOTIDE SEQUENCE</scope>
    <source>
        <strain evidence="1">BMA12</strain>
    </source>
</reference>
<dbReference type="RefSeq" id="WP_346759409.1">
    <property type="nucleotide sequence ID" value="NZ_JAUJEB010000004.1"/>
</dbReference>
<accession>A0ABT8L8I4</accession>
<comment type="caution">
    <text evidence="1">The sequence shown here is derived from an EMBL/GenBank/DDBJ whole genome shotgun (WGS) entry which is preliminary data.</text>
</comment>
<dbReference type="EMBL" id="JAUJEB010000004">
    <property type="protein sequence ID" value="MDN5214072.1"/>
    <property type="molecule type" value="Genomic_DNA"/>
</dbReference>
<protein>
    <submittedName>
        <fullName evidence="1">Uncharacterized protein</fullName>
    </submittedName>
</protein>
<evidence type="ECO:0000313" key="1">
    <source>
        <dbReference type="EMBL" id="MDN5214072.1"/>
    </source>
</evidence>
<name>A0ABT8L8I4_9BACT</name>